<dbReference type="RefSeq" id="WP_105093041.1">
    <property type="nucleotide sequence ID" value="NZ_PPDF01000012.1"/>
</dbReference>
<dbReference type="AlphaFoldDB" id="A0A2S7ZN28"/>
<comment type="caution">
    <text evidence="1">The sequence shown here is derived from an EMBL/GenBank/DDBJ whole genome shotgun (WGS) entry which is preliminary data.</text>
</comment>
<dbReference type="STRING" id="1110546.GCA_001078375_00764"/>
<organism evidence="1 2">
    <name type="scientific">Veillonella tobetsuensis</name>
    <dbReference type="NCBI Taxonomy" id="1110546"/>
    <lineage>
        <taxon>Bacteria</taxon>
        <taxon>Bacillati</taxon>
        <taxon>Bacillota</taxon>
        <taxon>Negativicutes</taxon>
        <taxon>Veillonellales</taxon>
        <taxon>Veillonellaceae</taxon>
        <taxon>Veillonella</taxon>
    </lineage>
</organism>
<accession>A0A2S7ZN28</accession>
<gene>
    <name evidence="1" type="ORF">VTHSUH11_06320</name>
</gene>
<dbReference type="SUPFAM" id="SSF56059">
    <property type="entry name" value="Glutathione synthetase ATP-binding domain-like"/>
    <property type="match status" value="1"/>
</dbReference>
<keyword evidence="1" id="KW-0808">Transferase</keyword>
<sequence length="310" mass="37076">MNIQTILSKGKKFVHDPYYRLKTMIKLGFYDSLNDEEFLRKIFQKYQGYPLDLDNPKTFNEKMQWMKLHDRQPEYITMVDKHEAKHYLADRIDSKYIIPTLGVWNSFDDIDFDALPNQFVLKCTHDSGGIVICKDKSTFNKEEARNIINKSLKSDFYLIAREWPYKDVPRRIIAEEYIDELGSDDLLDYKIYCFHGEPKITVVCSERFSETGTRMDYYDENWEFMNISVPHYEPSNKDFKKPPHYEEMIALSKQLSKEFPFLRVDFYDVNDRLYIGELTLYPGAGFIKIEPIEYDYKMGEWLHLENIHRS</sequence>
<dbReference type="GO" id="GO:0016740">
    <property type="term" value="F:transferase activity"/>
    <property type="evidence" value="ECO:0007669"/>
    <property type="project" value="UniProtKB-KW"/>
</dbReference>
<dbReference type="Pfam" id="PF14305">
    <property type="entry name" value="ATPgrasp_TupA"/>
    <property type="match status" value="1"/>
</dbReference>
<proteinExistence type="predicted"/>
<name>A0A2S7ZN28_9FIRM</name>
<dbReference type="Proteomes" id="UP000238877">
    <property type="component" value="Unassembled WGS sequence"/>
</dbReference>
<evidence type="ECO:0000313" key="1">
    <source>
        <dbReference type="EMBL" id="PQL24594.1"/>
    </source>
</evidence>
<evidence type="ECO:0000313" key="2">
    <source>
        <dbReference type="Proteomes" id="UP000238877"/>
    </source>
</evidence>
<protein>
    <submittedName>
        <fullName evidence="1">Glycosyl transferase</fullName>
    </submittedName>
</protein>
<reference evidence="1 2" key="1">
    <citation type="submission" date="2018-01" db="EMBL/GenBank/DDBJ databases">
        <title>Draft genome sequences of clinical isolates and type strains of oral Veillonella including Veillonella infantum sp., nov.</title>
        <authorList>
            <person name="Mashima I."/>
            <person name="Liao Y.-C."/>
            <person name="Sabharwal A."/>
            <person name="Haase E.M."/>
            <person name="Nakazawa F."/>
            <person name="Scannapieco F.A."/>
        </authorList>
    </citation>
    <scope>NUCLEOTIDE SEQUENCE [LARGE SCALE GENOMIC DNA]</scope>
    <source>
        <strain evidence="1 2">Y6</strain>
    </source>
</reference>
<dbReference type="EMBL" id="PPDF01000012">
    <property type="protein sequence ID" value="PQL24594.1"/>
    <property type="molecule type" value="Genomic_DNA"/>
</dbReference>
<dbReference type="InterPro" id="IPR029465">
    <property type="entry name" value="ATPgrasp_TupA"/>
</dbReference>